<comment type="caution">
    <text evidence="2">The sequence shown here is derived from an EMBL/GenBank/DDBJ whole genome shotgun (WGS) entry which is preliminary data.</text>
</comment>
<feature type="transmembrane region" description="Helical" evidence="1">
    <location>
        <begin position="118"/>
        <end position="143"/>
    </location>
</feature>
<evidence type="ECO:0000256" key="1">
    <source>
        <dbReference type="SAM" id="Phobius"/>
    </source>
</evidence>
<evidence type="ECO:0000313" key="2">
    <source>
        <dbReference type="EMBL" id="MDH7640497.1"/>
    </source>
</evidence>
<reference evidence="2" key="1">
    <citation type="submission" date="2023-04" db="EMBL/GenBank/DDBJ databases">
        <title>Sphingomonas sp. MAHUQ-71 isolated from rice field.</title>
        <authorList>
            <person name="Huq M.A."/>
        </authorList>
    </citation>
    <scope>NUCLEOTIDE SEQUENCE</scope>
    <source>
        <strain evidence="2">MAHUQ-71</strain>
    </source>
</reference>
<organism evidence="2 3">
    <name type="scientific">Sphingomonas oryzagri</name>
    <dbReference type="NCBI Taxonomy" id="3042314"/>
    <lineage>
        <taxon>Bacteria</taxon>
        <taxon>Pseudomonadati</taxon>
        <taxon>Pseudomonadota</taxon>
        <taxon>Alphaproteobacteria</taxon>
        <taxon>Sphingomonadales</taxon>
        <taxon>Sphingomonadaceae</taxon>
        <taxon>Sphingomonas</taxon>
    </lineage>
</organism>
<gene>
    <name evidence="2" type="ORF">QGN17_17320</name>
</gene>
<keyword evidence="1" id="KW-1133">Transmembrane helix</keyword>
<dbReference type="Proteomes" id="UP001160625">
    <property type="component" value="Unassembled WGS sequence"/>
</dbReference>
<feature type="transmembrane region" description="Helical" evidence="1">
    <location>
        <begin position="37"/>
        <end position="58"/>
    </location>
</feature>
<dbReference type="EMBL" id="JARYGZ010000003">
    <property type="protein sequence ID" value="MDH7640497.1"/>
    <property type="molecule type" value="Genomic_DNA"/>
</dbReference>
<name>A0ABT6N5V7_9SPHN</name>
<proteinExistence type="predicted"/>
<keyword evidence="1" id="KW-0812">Transmembrane</keyword>
<keyword evidence="3" id="KW-1185">Reference proteome</keyword>
<evidence type="ECO:0008006" key="4">
    <source>
        <dbReference type="Google" id="ProtNLM"/>
    </source>
</evidence>
<accession>A0ABT6N5V7</accession>
<dbReference type="RefSeq" id="WP_022692117.1">
    <property type="nucleotide sequence ID" value="NZ_JARYGZ010000003.1"/>
</dbReference>
<feature type="transmembrane region" description="Helical" evidence="1">
    <location>
        <begin position="65"/>
        <end position="88"/>
    </location>
</feature>
<keyword evidence="1" id="KW-0472">Membrane</keyword>
<evidence type="ECO:0000313" key="3">
    <source>
        <dbReference type="Proteomes" id="UP001160625"/>
    </source>
</evidence>
<protein>
    <recommendedName>
        <fullName evidence="4">Yip1 domain-containing protein</fullName>
    </recommendedName>
</protein>
<sequence>MDRNIGNADTYATPRIEARVEAIAHHFGEQAAPDVPAAVGLMLVASFATIMGSFLLLYTGSRFATMMVAISIVYTAIYLSVPTIFLRIDARRGGHVGMAEFLEKGLDTWTGHVGGREAIVQFLTIPVAIAIAVFGIGVAAALIL</sequence>